<evidence type="ECO:0000313" key="3">
    <source>
        <dbReference type="EMBL" id="MBC3291090.1"/>
    </source>
</evidence>
<feature type="region of interest" description="Disordered" evidence="1">
    <location>
        <begin position="176"/>
        <end position="198"/>
    </location>
</feature>
<gene>
    <name evidence="4" type="ORF">HU722_0004270</name>
    <name evidence="3" type="ORF">HU722_06125</name>
</gene>
<dbReference type="PROSITE" id="PS50943">
    <property type="entry name" value="HTH_CROC1"/>
    <property type="match status" value="1"/>
</dbReference>
<reference evidence="4" key="2">
    <citation type="submission" date="2021-06" db="EMBL/GenBank/DDBJ databases">
        <title>Updating the genus Pseudomonas: Description of 43 new species and partition of the Pseudomonas putida group.</title>
        <authorList>
            <person name="Girard L."/>
            <person name="Lood C."/>
            <person name="Vandamme P."/>
            <person name="Rokni-Zadeh H."/>
            <person name="van Noort V."/>
            <person name="Hofte M."/>
            <person name="Lavigne R."/>
            <person name="De Mot R."/>
        </authorList>
    </citation>
    <scope>NUCLEOTIDE SEQUENCE</scope>
    <source>
        <strain evidence="4">SWRI145</strain>
    </source>
</reference>
<evidence type="ECO:0000256" key="1">
    <source>
        <dbReference type="SAM" id="MobiDB-lite"/>
    </source>
</evidence>
<evidence type="ECO:0000313" key="5">
    <source>
        <dbReference type="Proteomes" id="UP000615613"/>
    </source>
</evidence>
<feature type="domain" description="HTH cro/C1-type" evidence="2">
    <location>
        <begin position="191"/>
        <end position="216"/>
    </location>
</feature>
<name>A0A8H9YPD0_9PSED</name>
<proteinExistence type="predicted"/>
<accession>A0A8H9YPD0</accession>
<dbReference type="KEGG" id="ptrt:HU722_0004270"/>
<dbReference type="EMBL" id="CP077084">
    <property type="protein sequence ID" value="QXH84714.1"/>
    <property type="molecule type" value="Genomic_DNA"/>
</dbReference>
<sequence>MSDFSPISIIKSQAKQHAREHDTKLSAAQEALARQAGFEEYHELVVVAHRNPTDPRLMLAAFGVRDFKEAIFEDYVFSELDRELEHMLSGAMAETNASEFTICDSEVESVSYDDAIGALRLGMSIDWEGQQDPDRVYYGRVFFLKADVNLVRRDGRWSLGEDGVCIITSETDADRDRRTEWEDRAHQQAAESGEHRPSISMAQALASGLEISLEDAELLAGAKVRGYTSDDGMIYSYWVDVEPCAEGALRADLLARFGTLEFEVDVNSFDDIHPEM</sequence>
<organism evidence="3">
    <name type="scientific">Pseudomonas tritici</name>
    <dbReference type="NCBI Taxonomy" id="2745518"/>
    <lineage>
        <taxon>Bacteria</taxon>
        <taxon>Pseudomonadati</taxon>
        <taxon>Pseudomonadota</taxon>
        <taxon>Gammaproteobacteria</taxon>
        <taxon>Pseudomonadales</taxon>
        <taxon>Pseudomonadaceae</taxon>
        <taxon>Pseudomonas</taxon>
    </lineage>
</organism>
<evidence type="ECO:0000259" key="2">
    <source>
        <dbReference type="PROSITE" id="PS50943"/>
    </source>
</evidence>
<dbReference type="AlphaFoldDB" id="A0A8H9YPD0"/>
<dbReference type="RefSeq" id="WP_186754724.1">
    <property type="nucleotide sequence ID" value="NZ_CP077084.1"/>
</dbReference>
<keyword evidence="5" id="KW-1185">Reference proteome</keyword>
<reference evidence="3" key="1">
    <citation type="journal article" date="2020" name="Microorganisms">
        <title>Reliable Identification of Environmental Pseudomonas Isolates Using the rpoD Gene.</title>
        <authorList>
            <consortium name="The Broad Institute Genome Sequencing Platform"/>
            <person name="Girard L."/>
            <person name="Lood C."/>
            <person name="Rokni-Zadeh H."/>
            <person name="van Noort V."/>
            <person name="Lavigne R."/>
            <person name="De Mot R."/>
        </authorList>
    </citation>
    <scope>NUCLEOTIDE SEQUENCE [LARGE SCALE GENOMIC DNA]</scope>
    <source>
        <strain evidence="3">SWRI145</strain>
    </source>
</reference>
<feature type="compositionally biased region" description="Basic and acidic residues" evidence="1">
    <location>
        <begin position="176"/>
        <end position="197"/>
    </location>
</feature>
<protein>
    <recommendedName>
        <fullName evidence="2">HTH cro/C1-type domain-containing protein</fullName>
    </recommendedName>
</protein>
<evidence type="ECO:0000313" key="4">
    <source>
        <dbReference type="EMBL" id="QXH84714.1"/>
    </source>
</evidence>
<dbReference type="InterPro" id="IPR001387">
    <property type="entry name" value="Cro/C1-type_HTH"/>
</dbReference>
<dbReference type="EMBL" id="JABWQF010000003">
    <property type="protein sequence ID" value="MBC3291090.1"/>
    <property type="molecule type" value="Genomic_DNA"/>
</dbReference>
<dbReference type="Proteomes" id="UP000615613">
    <property type="component" value="Chromosome"/>
</dbReference>